<feature type="compositionally biased region" description="Basic and acidic residues" evidence="2">
    <location>
        <begin position="1126"/>
        <end position="1140"/>
    </location>
</feature>
<feature type="compositionally biased region" description="Basic and acidic residues" evidence="2">
    <location>
        <begin position="131"/>
        <end position="153"/>
    </location>
</feature>
<feature type="compositionally biased region" description="Basic and acidic residues" evidence="2">
    <location>
        <begin position="273"/>
        <end position="306"/>
    </location>
</feature>
<feature type="region of interest" description="Disordered" evidence="2">
    <location>
        <begin position="888"/>
        <end position="915"/>
    </location>
</feature>
<dbReference type="AlphaFoldDB" id="A0A8B8RNV2"/>
<keyword evidence="4" id="KW-1185">Reference proteome</keyword>
<reference evidence="5" key="1">
    <citation type="submission" date="2025-08" db="UniProtKB">
        <authorList>
            <consortium name="RefSeq"/>
        </authorList>
    </citation>
    <scope>IDENTIFICATION</scope>
    <source>
        <tissue evidence="5">Ear skin</tissue>
    </source>
</reference>
<feature type="region of interest" description="Disordered" evidence="2">
    <location>
        <begin position="561"/>
        <end position="602"/>
    </location>
</feature>
<dbReference type="InterPro" id="IPR055309">
    <property type="entry name" value="Znf318-like"/>
</dbReference>
<dbReference type="GO" id="GO:0008270">
    <property type="term" value="F:zinc ion binding"/>
    <property type="evidence" value="ECO:0007669"/>
    <property type="project" value="InterPro"/>
</dbReference>
<keyword evidence="1" id="KW-0175">Coiled coil</keyword>
<feature type="compositionally biased region" description="Low complexity" evidence="2">
    <location>
        <begin position="697"/>
        <end position="711"/>
    </location>
</feature>
<feature type="compositionally biased region" description="Low complexity" evidence="2">
    <location>
        <begin position="25"/>
        <end position="51"/>
    </location>
</feature>
<feature type="region of interest" description="Disordered" evidence="2">
    <location>
        <begin position="678"/>
        <end position="711"/>
    </location>
</feature>
<organism evidence="4 5">
    <name type="scientific">Camelus ferus</name>
    <name type="common">Wild bactrian camel</name>
    <name type="synonym">Camelus bactrianus ferus</name>
    <dbReference type="NCBI Taxonomy" id="419612"/>
    <lineage>
        <taxon>Eukaryota</taxon>
        <taxon>Metazoa</taxon>
        <taxon>Chordata</taxon>
        <taxon>Craniata</taxon>
        <taxon>Vertebrata</taxon>
        <taxon>Euteleostomi</taxon>
        <taxon>Mammalia</taxon>
        <taxon>Eutheria</taxon>
        <taxon>Laurasiatheria</taxon>
        <taxon>Artiodactyla</taxon>
        <taxon>Tylopoda</taxon>
        <taxon>Camelidae</taxon>
        <taxon>Camelus</taxon>
    </lineage>
</organism>
<evidence type="ECO:0000313" key="5">
    <source>
        <dbReference type="RefSeq" id="XP_032319005.1"/>
    </source>
</evidence>
<gene>
    <name evidence="5" type="primary">ZNF318</name>
</gene>
<evidence type="ECO:0000313" key="4">
    <source>
        <dbReference type="Proteomes" id="UP000694856"/>
    </source>
</evidence>
<feature type="compositionally biased region" description="Low complexity" evidence="2">
    <location>
        <begin position="1023"/>
        <end position="1034"/>
    </location>
</feature>
<dbReference type="RefSeq" id="XP_032319005.1">
    <property type="nucleotide sequence ID" value="XM_032463114.1"/>
</dbReference>
<feature type="region of interest" description="Disordered" evidence="2">
    <location>
        <begin position="273"/>
        <end position="367"/>
    </location>
</feature>
<feature type="compositionally biased region" description="Basic and acidic residues" evidence="2">
    <location>
        <begin position="932"/>
        <end position="951"/>
    </location>
</feature>
<protein>
    <submittedName>
        <fullName evidence="5">Zinc finger protein 318 isoform X2</fullName>
    </submittedName>
</protein>
<dbReference type="GO" id="GO:0005654">
    <property type="term" value="C:nucleoplasm"/>
    <property type="evidence" value="ECO:0007669"/>
    <property type="project" value="TreeGrafter"/>
</dbReference>
<feature type="region of interest" description="Disordered" evidence="2">
    <location>
        <begin position="639"/>
        <end position="661"/>
    </location>
</feature>
<dbReference type="CTD" id="24149"/>
<dbReference type="GO" id="GO:0003676">
    <property type="term" value="F:nucleic acid binding"/>
    <property type="evidence" value="ECO:0007669"/>
    <property type="project" value="InterPro"/>
</dbReference>
<feature type="compositionally biased region" description="Basic residues" evidence="2">
    <location>
        <begin position="52"/>
        <end position="66"/>
    </location>
</feature>
<evidence type="ECO:0000256" key="1">
    <source>
        <dbReference type="SAM" id="Coils"/>
    </source>
</evidence>
<feature type="compositionally biased region" description="Basic and acidic residues" evidence="2">
    <location>
        <begin position="998"/>
        <end position="1022"/>
    </location>
</feature>
<feature type="compositionally biased region" description="Low complexity" evidence="2">
    <location>
        <begin position="1"/>
        <end position="12"/>
    </location>
</feature>
<evidence type="ECO:0000259" key="3">
    <source>
        <dbReference type="SMART" id="SM00451"/>
    </source>
</evidence>
<feature type="domain" description="U1-type" evidence="3">
    <location>
        <begin position="1074"/>
        <end position="1109"/>
    </location>
</feature>
<sequence length="1140" mass="127349">MYRSGSRSSVSSHRPKESGGGGPRTGRSSGSSSGPARRTSPPSSGSSSSRTPARRPRSPSGHRGRRASPSPPRGRRGSPSPPRGRRASPSPPRGRRVSPSPSRTRRGSPSPPPPRGRRLFPPGSAGFRGSSRGESRADFARDGRGDHPGDSGSRRRSPSLRSDSSLEQSLRITVGNDHFCVGIPERRRLSDRLGSPVDNLEDMDRDDLTDDSVFTRSSQCSRGLERYISREEAPLSPFLGQLDEDYRVRETFLHRSDYSPHITCHDELLRGTERTRDKLKGSYSMRPEERSREVKRARYDDTEKIHSMGGDHPSFTSGTRNYRQRRRSPSPRFLDPEFRELDLARRKREEEEERSRSLSQDLVGVDGGGTSCPIPGLSGVLTASEQGYSLHRPEEVSVMPKKSILKKRIEVDMEPSMQLESFSSSTSSNQDHPLYSGHSSLPISGAIAAFASEVESNKGTMVETTLKESQGNLYQWGPLPGIPKDNSPLREKFGSFLCHKEKLDMKAEGPERHTDFLLPHERASQDGSGFSCILSMLADSTSTQEKRRRSFPDIEDEEKFLYGDEEEDLKAESPPKPLGGSESEVMRQKASSLPSSAPAVKLESIEETGPEYAKIHDLLKTIGLDIGVAEISKLAARTQERLHGKKPSRSSADRRSSVDRQFSADLCSSVDRRFSADRHSADTHRLESGEAHHSNTHSPEVSHPHPVSPVDPYLLTKNSPPFLKSDHPVGHIAGPEVVGSGFQSSVAVRCLLPSAPPTPIRLPHPASLSQFHMPRTSQFAAARIPPNYQGPAIPPASFDAYRHYMAYAASRWPMYPTSQPSNHPLPEPHRIMPVTKQATRSRPNLRVIPTVTPDEPKQEESVLGSIPAAQVPVQLSIPSLIRYNPEKISDEKNRASQKQKVIEEREKLKSDREARQKKMYYLRTELERLHKQQGEMLRKKRREKDGHKDPLLVEVSRLQDNIMKDIAELRQEAEEAEKKQSELDKVAQILGINILDKSQKSSNDSRELMEKSGKAEKSKSPEKVSSSSNSSSNSKESKVNNENSHTKSPKPAESLQPAAKQSDQPIAVYEYYDAGNHWCKDCNTICGTMFDFFTHMHNKKHTQEQLLKSSNFQKEELQKRFLPQGGRDRSHRNDERPWGQ</sequence>
<dbReference type="GO" id="GO:0045892">
    <property type="term" value="P:negative regulation of DNA-templated transcription"/>
    <property type="evidence" value="ECO:0007669"/>
    <property type="project" value="TreeGrafter"/>
</dbReference>
<feature type="compositionally biased region" description="Basic and acidic residues" evidence="2">
    <location>
        <begin position="334"/>
        <end position="356"/>
    </location>
</feature>
<name>A0A8B8RNV2_CAMFR</name>
<accession>A0A8B8RNV2</accession>
<dbReference type="PANTHER" id="PTHR15577">
    <property type="entry name" value="ZINC FINGER CONTAINING PROTEIN"/>
    <property type="match status" value="1"/>
</dbReference>
<dbReference type="SMART" id="SM00451">
    <property type="entry name" value="ZnF_U1"/>
    <property type="match status" value="1"/>
</dbReference>
<feature type="region of interest" description="Disordered" evidence="2">
    <location>
        <begin position="1110"/>
        <end position="1140"/>
    </location>
</feature>
<evidence type="ECO:0000256" key="2">
    <source>
        <dbReference type="SAM" id="MobiDB-lite"/>
    </source>
</evidence>
<dbReference type="GO" id="GO:0045893">
    <property type="term" value="P:positive regulation of DNA-templated transcription"/>
    <property type="evidence" value="ECO:0007669"/>
    <property type="project" value="TreeGrafter"/>
</dbReference>
<feature type="region of interest" description="Disordered" evidence="2">
    <location>
        <begin position="932"/>
        <end position="952"/>
    </location>
</feature>
<feature type="compositionally biased region" description="Basic and acidic residues" evidence="2">
    <location>
        <begin position="678"/>
        <end position="693"/>
    </location>
</feature>
<dbReference type="InterPro" id="IPR003604">
    <property type="entry name" value="Matrin/U1-like-C_Znf_C2H2"/>
</dbReference>
<feature type="coiled-coil region" evidence="1">
    <location>
        <begin position="952"/>
        <end position="989"/>
    </location>
</feature>
<feature type="region of interest" description="Disordered" evidence="2">
    <location>
        <begin position="418"/>
        <end position="437"/>
    </location>
</feature>
<feature type="region of interest" description="Disordered" evidence="2">
    <location>
        <begin position="998"/>
        <end position="1061"/>
    </location>
</feature>
<dbReference type="GeneID" id="102508960"/>
<dbReference type="PANTHER" id="PTHR15577:SF2">
    <property type="entry name" value="ZINC FINGER PROTEIN 318"/>
    <property type="match status" value="1"/>
</dbReference>
<dbReference type="Proteomes" id="UP000694856">
    <property type="component" value="Chromosome 20"/>
</dbReference>
<feature type="region of interest" description="Disordered" evidence="2">
    <location>
        <begin position="1"/>
        <end position="167"/>
    </location>
</feature>
<proteinExistence type="predicted"/>